<feature type="domain" description="Tyr recombinase" evidence="3">
    <location>
        <begin position="165"/>
        <end position="346"/>
    </location>
</feature>
<gene>
    <name evidence="5" type="ORF">METZ01_LOCUS47072</name>
</gene>
<dbReference type="GO" id="GO:0015074">
    <property type="term" value="P:DNA integration"/>
    <property type="evidence" value="ECO:0007669"/>
    <property type="project" value="InterPro"/>
</dbReference>
<dbReference type="InterPro" id="IPR010998">
    <property type="entry name" value="Integrase_recombinase_N"/>
</dbReference>
<feature type="domain" description="Core-binding (CB)" evidence="4">
    <location>
        <begin position="62"/>
        <end position="143"/>
    </location>
</feature>
<dbReference type="PANTHER" id="PTHR30349">
    <property type="entry name" value="PHAGE INTEGRASE-RELATED"/>
    <property type="match status" value="1"/>
</dbReference>
<accession>A0A381RTA4</accession>
<dbReference type="InterPro" id="IPR002104">
    <property type="entry name" value="Integrase_catalytic"/>
</dbReference>
<dbReference type="PROSITE" id="PS51898">
    <property type="entry name" value="TYR_RECOMBINASE"/>
    <property type="match status" value="1"/>
</dbReference>
<reference evidence="5" key="1">
    <citation type="submission" date="2018-05" db="EMBL/GenBank/DDBJ databases">
        <authorList>
            <person name="Lanie J.A."/>
            <person name="Ng W.-L."/>
            <person name="Kazmierczak K.M."/>
            <person name="Andrzejewski T.M."/>
            <person name="Davidsen T.M."/>
            <person name="Wayne K.J."/>
            <person name="Tettelin H."/>
            <person name="Glass J.I."/>
            <person name="Rusch D."/>
            <person name="Podicherti R."/>
            <person name="Tsui H.-C.T."/>
            <person name="Winkler M.E."/>
        </authorList>
    </citation>
    <scope>NUCLEOTIDE SEQUENCE</scope>
</reference>
<dbReference type="InterPro" id="IPR050090">
    <property type="entry name" value="Tyrosine_recombinase_XerCD"/>
</dbReference>
<dbReference type="InterPro" id="IPR011010">
    <property type="entry name" value="DNA_brk_join_enz"/>
</dbReference>
<dbReference type="SUPFAM" id="SSF56349">
    <property type="entry name" value="DNA breaking-rejoining enzymes"/>
    <property type="match status" value="1"/>
</dbReference>
<evidence type="ECO:0000313" key="5">
    <source>
        <dbReference type="EMBL" id="SUZ94218.1"/>
    </source>
</evidence>
<evidence type="ECO:0000259" key="3">
    <source>
        <dbReference type="PROSITE" id="PS51898"/>
    </source>
</evidence>
<dbReference type="Gene3D" id="1.10.150.130">
    <property type="match status" value="1"/>
</dbReference>
<dbReference type="Pfam" id="PF13102">
    <property type="entry name" value="Phage_int_SAM_5"/>
    <property type="match status" value="1"/>
</dbReference>
<protein>
    <recommendedName>
        <fullName evidence="6">Tyr recombinase domain-containing protein</fullName>
    </recommendedName>
</protein>
<dbReference type="GO" id="GO:0003677">
    <property type="term" value="F:DNA binding"/>
    <property type="evidence" value="ECO:0007669"/>
    <property type="project" value="UniProtKB-KW"/>
</dbReference>
<dbReference type="Pfam" id="PF00589">
    <property type="entry name" value="Phage_integrase"/>
    <property type="match status" value="1"/>
</dbReference>
<keyword evidence="1" id="KW-0238">DNA-binding</keyword>
<dbReference type="InterPro" id="IPR025269">
    <property type="entry name" value="SAM-like_dom"/>
</dbReference>
<dbReference type="PROSITE" id="PS51900">
    <property type="entry name" value="CB"/>
    <property type="match status" value="1"/>
</dbReference>
<dbReference type="InterPro" id="IPR013762">
    <property type="entry name" value="Integrase-like_cat_sf"/>
</dbReference>
<dbReference type="EMBL" id="UINC01002215">
    <property type="protein sequence ID" value="SUZ94218.1"/>
    <property type="molecule type" value="Genomic_DNA"/>
</dbReference>
<name>A0A381RTA4_9ZZZZ</name>
<evidence type="ECO:0000256" key="2">
    <source>
        <dbReference type="ARBA" id="ARBA00023172"/>
    </source>
</evidence>
<dbReference type="AlphaFoldDB" id="A0A381RTA4"/>
<proteinExistence type="predicted"/>
<evidence type="ECO:0008006" key="6">
    <source>
        <dbReference type="Google" id="ProtNLM"/>
    </source>
</evidence>
<sequence>MSTLYKRPDSKYYWWTGRHKGKRLRKSTGMTQKHRAEKVRAHIDMQIALGNLGEFGFTNSQPTLLEFMNYYLTLVSERKSESTYSITRGVLRKFKSYIVEKGIRDLADIKVRNINGYINWLNCSPKTKKNHVNILSLMFDEAIRDEQIKTNPSRLAMLPKVEKVIRHRHLNDDDLSITFENAGEWELYFAVLLYTGLRAGDAAMLTYGNIDFSQNVITTLVRKSRRVHEFPLSDHLVSLIPKSKDDNEPLFPTLYVTKTNSVGEIVADERILHYRIGIPRKRFQMILKEADRPKATLHSFRVTFNNLLLAEKLPIEDRQSLMAHSSSKTTTVYTHPNLELARDYINKLPNYSSGKK</sequence>
<dbReference type="GO" id="GO:0006310">
    <property type="term" value="P:DNA recombination"/>
    <property type="evidence" value="ECO:0007669"/>
    <property type="project" value="UniProtKB-KW"/>
</dbReference>
<organism evidence="5">
    <name type="scientific">marine metagenome</name>
    <dbReference type="NCBI Taxonomy" id="408172"/>
    <lineage>
        <taxon>unclassified sequences</taxon>
        <taxon>metagenomes</taxon>
        <taxon>ecological metagenomes</taxon>
    </lineage>
</organism>
<dbReference type="InterPro" id="IPR044068">
    <property type="entry name" value="CB"/>
</dbReference>
<keyword evidence="2" id="KW-0233">DNA recombination</keyword>
<dbReference type="Gene3D" id="1.10.443.10">
    <property type="entry name" value="Intergrase catalytic core"/>
    <property type="match status" value="1"/>
</dbReference>
<evidence type="ECO:0000256" key="1">
    <source>
        <dbReference type="ARBA" id="ARBA00023125"/>
    </source>
</evidence>
<evidence type="ECO:0000259" key="4">
    <source>
        <dbReference type="PROSITE" id="PS51900"/>
    </source>
</evidence>